<protein>
    <submittedName>
        <fullName evidence="3">Uncharacterized protein C5orf52 homolog</fullName>
    </submittedName>
</protein>
<dbReference type="AlphaFoldDB" id="A0A9B0WTD1"/>
<feature type="region of interest" description="Disordered" evidence="1">
    <location>
        <begin position="1"/>
        <end position="24"/>
    </location>
</feature>
<proteinExistence type="predicted"/>
<gene>
    <name evidence="3" type="primary">LOC102834077</name>
</gene>
<feature type="compositionally biased region" description="Basic residues" evidence="1">
    <location>
        <begin position="8"/>
        <end position="20"/>
    </location>
</feature>
<dbReference type="Proteomes" id="UP000504623">
    <property type="component" value="Unplaced"/>
</dbReference>
<sequence length="300" mass="33627">MAADAHRSKGGARLRGKQKLCSRSGVTPPQFTLLLAPAYYHYQGLERRRFAALQPIPFRSSRFHSNTLGRATAAAEGQSCHSAVSQAELKPRPVCTHHLAPIPKLYTSLEDSRRHSSRPSVTWNLNSPVANATSSQAATSFNSTPVTSALRRDSQDSRQDVWRGAQPQICFLRPRTSQPLVLFSLMNSSEAATTKFLPKSHLSRVIIRDNLCAQRIFEMEVKASDKTKKKMGHLYDHLKKKFMNDQLRKLGRWKRETSNLQQHLDNKIYLSAISHKASLTSCSLLLASFTHLSCPGFSPF</sequence>
<dbReference type="PANTHER" id="PTHR35666:SF1">
    <property type="entry name" value="SIMILAR TO RIKEN CDNA 4921536K21"/>
    <property type="match status" value="1"/>
</dbReference>
<dbReference type="PANTHER" id="PTHR35666">
    <property type="entry name" value="SIMILAR TO RIKEN CDNA 4921536K21"/>
    <property type="match status" value="1"/>
</dbReference>
<evidence type="ECO:0000313" key="3">
    <source>
        <dbReference type="RefSeq" id="XP_006869369.1"/>
    </source>
</evidence>
<keyword evidence="2" id="KW-1185">Reference proteome</keyword>
<dbReference type="OrthoDB" id="9834990at2759"/>
<dbReference type="Pfam" id="PF17666">
    <property type="entry name" value="DUF5528"/>
    <property type="match status" value="1"/>
</dbReference>
<organism evidence="2 3">
    <name type="scientific">Chrysochloris asiatica</name>
    <name type="common">Cape golden mole</name>
    <dbReference type="NCBI Taxonomy" id="185453"/>
    <lineage>
        <taxon>Eukaryota</taxon>
        <taxon>Metazoa</taxon>
        <taxon>Chordata</taxon>
        <taxon>Craniata</taxon>
        <taxon>Vertebrata</taxon>
        <taxon>Euteleostomi</taxon>
        <taxon>Mammalia</taxon>
        <taxon>Eutheria</taxon>
        <taxon>Afrotheria</taxon>
        <taxon>Chrysochloridae</taxon>
        <taxon>Chrysochlorinae</taxon>
        <taxon>Chrysochloris</taxon>
    </lineage>
</organism>
<reference evidence="3" key="1">
    <citation type="submission" date="2025-08" db="UniProtKB">
        <authorList>
            <consortium name="RefSeq"/>
        </authorList>
    </citation>
    <scope>IDENTIFICATION</scope>
    <source>
        <tissue evidence="3">Spleen</tissue>
    </source>
</reference>
<evidence type="ECO:0000256" key="1">
    <source>
        <dbReference type="SAM" id="MobiDB-lite"/>
    </source>
</evidence>
<dbReference type="InterPro" id="IPR038935">
    <property type="entry name" value="C5orf52"/>
</dbReference>
<name>A0A9B0WTD1_CHRAS</name>
<dbReference type="RefSeq" id="XP_006869369.1">
    <property type="nucleotide sequence ID" value="XM_006869307.1"/>
</dbReference>
<evidence type="ECO:0000313" key="2">
    <source>
        <dbReference type="Proteomes" id="UP000504623"/>
    </source>
</evidence>
<accession>A0A9B0WTD1</accession>
<dbReference type="GeneID" id="102834077"/>